<gene>
    <name evidence="2" type="ORF">SAMN04489747_1022</name>
</gene>
<organism evidence="2 3">
    <name type="scientific">Auraticoccus monumenti</name>
    <dbReference type="NCBI Taxonomy" id="675864"/>
    <lineage>
        <taxon>Bacteria</taxon>
        <taxon>Bacillati</taxon>
        <taxon>Actinomycetota</taxon>
        <taxon>Actinomycetes</taxon>
        <taxon>Propionibacteriales</taxon>
        <taxon>Propionibacteriaceae</taxon>
        <taxon>Auraticoccus</taxon>
    </lineage>
</organism>
<dbReference type="AlphaFoldDB" id="A0A1G6V1L3"/>
<sequence length="63" mass="6313">MSRKASSIEPGSTAGTSSSSTRNSWSLTSSTSPVGIGSTSTSGQLRRASCRLVPARTPAARAG</sequence>
<name>A0A1G6V1L3_9ACTN</name>
<accession>A0A1G6V1L3</accession>
<evidence type="ECO:0000256" key="1">
    <source>
        <dbReference type="SAM" id="MobiDB-lite"/>
    </source>
</evidence>
<keyword evidence="3" id="KW-1185">Reference proteome</keyword>
<feature type="region of interest" description="Disordered" evidence="1">
    <location>
        <begin position="1"/>
        <end position="63"/>
    </location>
</feature>
<dbReference type="EMBL" id="LT629688">
    <property type="protein sequence ID" value="SDD47529.1"/>
    <property type="molecule type" value="Genomic_DNA"/>
</dbReference>
<evidence type="ECO:0000313" key="2">
    <source>
        <dbReference type="EMBL" id="SDD47529.1"/>
    </source>
</evidence>
<protein>
    <submittedName>
        <fullName evidence="2">Uncharacterized protein</fullName>
    </submittedName>
</protein>
<evidence type="ECO:0000313" key="3">
    <source>
        <dbReference type="Proteomes" id="UP000198546"/>
    </source>
</evidence>
<feature type="compositionally biased region" description="Low complexity" evidence="1">
    <location>
        <begin position="12"/>
        <end position="32"/>
    </location>
</feature>
<proteinExistence type="predicted"/>
<dbReference type="Proteomes" id="UP000198546">
    <property type="component" value="Chromosome i"/>
</dbReference>
<reference evidence="2 3" key="1">
    <citation type="submission" date="2016-10" db="EMBL/GenBank/DDBJ databases">
        <authorList>
            <person name="de Groot N.N."/>
        </authorList>
    </citation>
    <scope>NUCLEOTIDE SEQUENCE [LARGE SCALE GENOMIC DNA]</scope>
    <source>
        <strain evidence="2 3">MON 2.2</strain>
    </source>
</reference>